<keyword evidence="2" id="KW-0812">Transmembrane</keyword>
<feature type="transmembrane region" description="Helical" evidence="2">
    <location>
        <begin position="262"/>
        <end position="286"/>
    </location>
</feature>
<sequence length="663" mass="74568">MYLLNGNYLYFGISAFFILSLNGFRSSTALAVSPKTTSSSSSRRLLSKNSKESEENTDVDTVKNVSYSFNISTCSVQIDGNNTSVINLKALAREDGFPRFYTQFNVSTVAVDKTWEYSFNPCFPVNLPPNNIHAVNLYGDGCYSVLLCKHGYQSSRLYYFPLGIHDQDKVEVKVKKENDTPIITLKFTGIKSMRSFKSHVKLICDRKRTNADDGLFTVEMDNGQNMMMAELRHLCCCPGACSANGTNLPKKKDAKVGADGELTLVIVGTLVSLILFVALIGGLCYVKRTHLQFYYKLPAINPSGTNNTSIYPSLNGKPSPGQKNSDFRDYEPASISSARKKMIPVLADCKIKMEHVEMGQRLGGGIFGDTHLAKWNEMTVTVKRLTLAIHDNQLTSETMEWMEEEVWFLSRQRHKNIVCILGLCLNGRLPFLLTEYVIGECLKDFLKVNGKLLTWPQRVRLCSQVADGMAFLHSTKPPIIHRDLRCGNLFLSDNDLVKVADFGLTKLLQPMREQCNSDDCGCQRHLSACPATVRWTAPEILTHPKTKEGENGIISTTCDVYSFGMVMWELVHCKDPFDEIGTELEVIEIVRNGGRPDTPPSYEMMPHYKDLMKTCWDQRPNTRPQFKHVAVKLKELITNARSYQKQVSSKSRTPKLNDAIVQV</sequence>
<dbReference type="PANTHER" id="PTHR44329:SF261">
    <property type="entry name" value="ZINC FINGER CONTAINING PROTEIN KINASE-RELATED"/>
    <property type="match status" value="1"/>
</dbReference>
<proteinExistence type="predicted"/>
<feature type="compositionally biased region" description="Low complexity" evidence="1">
    <location>
        <begin position="34"/>
        <end position="48"/>
    </location>
</feature>
<dbReference type="EnsemblMetazoa" id="BGLB002202-RB">
    <property type="protein sequence ID" value="BGLB002202-PB"/>
    <property type="gene ID" value="BGLB002202"/>
</dbReference>
<dbReference type="InterPro" id="IPR011009">
    <property type="entry name" value="Kinase-like_dom_sf"/>
</dbReference>
<dbReference type="GO" id="GO:0004674">
    <property type="term" value="F:protein serine/threonine kinase activity"/>
    <property type="evidence" value="ECO:0007669"/>
    <property type="project" value="TreeGrafter"/>
</dbReference>
<dbReference type="Proteomes" id="UP000076420">
    <property type="component" value="Unassembled WGS sequence"/>
</dbReference>
<evidence type="ECO:0000256" key="2">
    <source>
        <dbReference type="SAM" id="Phobius"/>
    </source>
</evidence>
<dbReference type="PANTHER" id="PTHR44329">
    <property type="entry name" value="SERINE/THREONINE-PROTEIN KINASE TNNI3K-RELATED"/>
    <property type="match status" value="1"/>
</dbReference>
<reference evidence="4" key="1">
    <citation type="submission" date="2020-05" db="UniProtKB">
        <authorList>
            <consortium name="EnsemblMetazoa"/>
        </authorList>
    </citation>
    <scope>IDENTIFICATION</scope>
    <source>
        <strain evidence="4">BB02</strain>
    </source>
</reference>
<dbReference type="PROSITE" id="PS00109">
    <property type="entry name" value="PROTEIN_KINASE_TYR"/>
    <property type="match status" value="1"/>
</dbReference>
<feature type="region of interest" description="Disordered" evidence="1">
    <location>
        <begin position="34"/>
        <end position="57"/>
    </location>
</feature>
<dbReference type="KEGG" id="bgt:106056065"/>
<dbReference type="InterPro" id="IPR020635">
    <property type="entry name" value="Tyr_kinase_cat_dom"/>
</dbReference>
<dbReference type="VEuPathDB" id="VectorBase:BGLB002202"/>
<dbReference type="Gene3D" id="1.10.510.10">
    <property type="entry name" value="Transferase(Phosphotransferase) domain 1"/>
    <property type="match status" value="1"/>
</dbReference>
<dbReference type="AlphaFoldDB" id="A0A2C9JGL1"/>
<dbReference type="GO" id="GO:0004713">
    <property type="term" value="F:protein tyrosine kinase activity"/>
    <property type="evidence" value="ECO:0007669"/>
    <property type="project" value="InterPro"/>
</dbReference>
<dbReference type="OrthoDB" id="4062651at2759"/>
<dbReference type="PROSITE" id="PS50011">
    <property type="entry name" value="PROTEIN_KINASE_DOM"/>
    <property type="match status" value="1"/>
</dbReference>
<evidence type="ECO:0000259" key="3">
    <source>
        <dbReference type="PROSITE" id="PS50011"/>
    </source>
</evidence>
<dbReference type="InterPro" id="IPR001245">
    <property type="entry name" value="Ser-Thr/Tyr_kinase_cat_dom"/>
</dbReference>
<keyword evidence="2" id="KW-0472">Membrane</keyword>
<evidence type="ECO:0000313" key="4">
    <source>
        <dbReference type="EnsemblMetazoa" id="BGLB002202-PB"/>
    </source>
</evidence>
<evidence type="ECO:0000256" key="1">
    <source>
        <dbReference type="SAM" id="MobiDB-lite"/>
    </source>
</evidence>
<evidence type="ECO:0000313" key="5">
    <source>
        <dbReference type="Proteomes" id="UP000076420"/>
    </source>
</evidence>
<accession>A0A2C9JGL1</accession>
<dbReference type="SMART" id="SM00219">
    <property type="entry name" value="TyrKc"/>
    <property type="match status" value="1"/>
</dbReference>
<feature type="domain" description="Protein kinase" evidence="3">
    <location>
        <begin position="356"/>
        <end position="637"/>
    </location>
</feature>
<dbReference type="InterPro" id="IPR008266">
    <property type="entry name" value="Tyr_kinase_AS"/>
</dbReference>
<keyword evidence="2" id="KW-1133">Transmembrane helix</keyword>
<dbReference type="STRING" id="6526.A0A2C9JGL1"/>
<dbReference type="GO" id="GO:0005524">
    <property type="term" value="F:ATP binding"/>
    <property type="evidence" value="ECO:0007669"/>
    <property type="project" value="InterPro"/>
</dbReference>
<protein>
    <recommendedName>
        <fullName evidence="3">Protein kinase domain-containing protein</fullName>
    </recommendedName>
</protein>
<organism evidence="4 5">
    <name type="scientific">Biomphalaria glabrata</name>
    <name type="common">Bloodfluke planorb</name>
    <name type="synonym">Freshwater snail</name>
    <dbReference type="NCBI Taxonomy" id="6526"/>
    <lineage>
        <taxon>Eukaryota</taxon>
        <taxon>Metazoa</taxon>
        <taxon>Spiralia</taxon>
        <taxon>Lophotrochozoa</taxon>
        <taxon>Mollusca</taxon>
        <taxon>Gastropoda</taxon>
        <taxon>Heterobranchia</taxon>
        <taxon>Euthyneura</taxon>
        <taxon>Panpulmonata</taxon>
        <taxon>Hygrophila</taxon>
        <taxon>Lymnaeoidea</taxon>
        <taxon>Planorbidae</taxon>
        <taxon>Biomphalaria</taxon>
    </lineage>
</organism>
<dbReference type="VEuPathDB" id="VectorBase:BGLAX_043043"/>
<dbReference type="InterPro" id="IPR000719">
    <property type="entry name" value="Prot_kinase_dom"/>
</dbReference>
<dbReference type="InterPro" id="IPR051681">
    <property type="entry name" value="Ser/Thr_Kinases-Pseudokinases"/>
</dbReference>
<name>A0A2C9JGL1_BIOGL</name>
<dbReference type="Pfam" id="PF07714">
    <property type="entry name" value="PK_Tyr_Ser-Thr"/>
    <property type="match status" value="1"/>
</dbReference>
<gene>
    <name evidence="4" type="primary">106056065</name>
</gene>
<dbReference type="SUPFAM" id="SSF56112">
    <property type="entry name" value="Protein kinase-like (PK-like)"/>
    <property type="match status" value="1"/>
</dbReference>